<sequence length="66" mass="7803">MGKKSRSGKKEDTVLKENIRLSIYVPEEQLFQRIPLCRYLSDLSSFFENEDDEKRFMDSSGEKKQP</sequence>
<name>Q2LTC5_SYNAS</name>
<reference evidence="1 2" key="1">
    <citation type="journal article" date="2007" name="Proc. Natl. Acad. Sci. U.S.A.">
        <title>The genome of Syntrophus aciditrophicus: life at the thermodynamic limit of microbial growth.</title>
        <authorList>
            <person name="McInerney M.J."/>
            <person name="Rohlin L."/>
            <person name="Mouttaki H."/>
            <person name="Kim U."/>
            <person name="Krupp R.S."/>
            <person name="Rios-Hernandez L."/>
            <person name="Sieber J."/>
            <person name="Struchtemeyer C.G."/>
            <person name="Bhattacharyya A."/>
            <person name="Campbell J.W."/>
            <person name="Gunsalus R.P."/>
        </authorList>
    </citation>
    <scope>NUCLEOTIDE SEQUENCE [LARGE SCALE GENOMIC DNA]</scope>
    <source>
        <strain evidence="1 2">SB</strain>
    </source>
</reference>
<organism evidence="1 2">
    <name type="scientific">Syntrophus aciditrophicus (strain SB)</name>
    <dbReference type="NCBI Taxonomy" id="56780"/>
    <lineage>
        <taxon>Bacteria</taxon>
        <taxon>Pseudomonadati</taxon>
        <taxon>Thermodesulfobacteriota</taxon>
        <taxon>Syntrophia</taxon>
        <taxon>Syntrophales</taxon>
        <taxon>Syntrophaceae</taxon>
        <taxon>Syntrophus</taxon>
    </lineage>
</organism>
<dbReference type="InParanoid" id="Q2LTC5"/>
<dbReference type="HOGENOM" id="CLU_2829701_0_0_7"/>
<accession>Q2LTC5</accession>
<keyword evidence="2" id="KW-1185">Reference proteome</keyword>
<dbReference type="KEGG" id="sat:SYN_02554"/>
<gene>
    <name evidence="1" type="ORF">SYN_02554</name>
</gene>
<evidence type="ECO:0000313" key="1">
    <source>
        <dbReference type="EMBL" id="ABC77335.1"/>
    </source>
</evidence>
<proteinExistence type="predicted"/>
<dbReference type="OrthoDB" id="9998870at2"/>
<dbReference type="Proteomes" id="UP000001933">
    <property type="component" value="Chromosome"/>
</dbReference>
<dbReference type="RefSeq" id="WP_011417357.1">
    <property type="nucleotide sequence ID" value="NC_007759.1"/>
</dbReference>
<protein>
    <submittedName>
        <fullName evidence="1">Hypothetical cytosolic protein</fullName>
    </submittedName>
</protein>
<dbReference type="AlphaFoldDB" id="Q2LTC5"/>
<evidence type="ECO:0000313" key="2">
    <source>
        <dbReference type="Proteomes" id="UP000001933"/>
    </source>
</evidence>
<dbReference type="STRING" id="56780.SYN_02554"/>
<dbReference type="EMBL" id="CP000252">
    <property type="protein sequence ID" value="ABC77335.1"/>
    <property type="molecule type" value="Genomic_DNA"/>
</dbReference>